<dbReference type="GO" id="GO:0036297">
    <property type="term" value="P:interstrand cross-link repair"/>
    <property type="evidence" value="ECO:0007669"/>
    <property type="project" value="TreeGrafter"/>
</dbReference>
<dbReference type="SUPFAM" id="SSF52540">
    <property type="entry name" value="P-loop containing nucleoside triphosphate hydrolases"/>
    <property type="match status" value="1"/>
</dbReference>
<dbReference type="CDD" id="cd18797">
    <property type="entry name" value="SF2_C_Hrq"/>
    <property type="match status" value="1"/>
</dbReference>
<dbReference type="InterPro" id="IPR018973">
    <property type="entry name" value="MZB"/>
</dbReference>
<dbReference type="GeneID" id="9131250"/>
<evidence type="ECO:0000256" key="1">
    <source>
        <dbReference type="ARBA" id="ARBA00022741"/>
    </source>
</evidence>
<accession>D5VQR7</accession>
<dbReference type="SMART" id="SM00487">
    <property type="entry name" value="DEXDc"/>
    <property type="match status" value="1"/>
</dbReference>
<dbReference type="PANTHER" id="PTHR47957:SF3">
    <property type="entry name" value="ATP-DEPENDENT HELICASE HRQ1"/>
    <property type="match status" value="1"/>
</dbReference>
<keyword evidence="5" id="KW-0378">Hydrolase</keyword>
<gene>
    <name evidence="5" type="ordered locus">Metin_0250</name>
</gene>
<feature type="domain" description="Helicase ATP-binding" evidence="3">
    <location>
        <begin position="51"/>
        <end position="231"/>
    </location>
</feature>
<dbReference type="Pfam" id="PF09369">
    <property type="entry name" value="MZB"/>
    <property type="match status" value="1"/>
</dbReference>
<dbReference type="AlphaFoldDB" id="D5VQR7"/>
<dbReference type="InterPro" id="IPR001650">
    <property type="entry name" value="Helicase_C-like"/>
</dbReference>
<dbReference type="Pfam" id="PF00270">
    <property type="entry name" value="DEAD"/>
    <property type="match status" value="1"/>
</dbReference>
<dbReference type="STRING" id="573063.Metin_0250"/>
<dbReference type="RefSeq" id="WP_013099666.1">
    <property type="nucleotide sequence ID" value="NC_014122.1"/>
</dbReference>
<dbReference type="PROSITE" id="PS51194">
    <property type="entry name" value="HELICASE_CTER"/>
    <property type="match status" value="1"/>
</dbReference>
<evidence type="ECO:0000313" key="5">
    <source>
        <dbReference type="EMBL" id="ADG12920.1"/>
    </source>
</evidence>
<keyword evidence="1" id="KW-0547">Nucleotide-binding</keyword>
<dbReference type="InterPro" id="IPR027417">
    <property type="entry name" value="P-loop_NTPase"/>
</dbReference>
<keyword evidence="2" id="KW-0067">ATP-binding</keyword>
<dbReference type="PROSITE" id="PS51192">
    <property type="entry name" value="HELICASE_ATP_BIND_1"/>
    <property type="match status" value="1"/>
</dbReference>
<dbReference type="GO" id="GO:0003676">
    <property type="term" value="F:nucleic acid binding"/>
    <property type="evidence" value="ECO:0007669"/>
    <property type="project" value="InterPro"/>
</dbReference>
<dbReference type="HOGENOM" id="CLU_000809_3_2_2"/>
<dbReference type="GO" id="GO:0005524">
    <property type="term" value="F:ATP binding"/>
    <property type="evidence" value="ECO:0007669"/>
    <property type="project" value="UniProtKB-KW"/>
</dbReference>
<proteinExistence type="predicted"/>
<organism evidence="5 6">
    <name type="scientific">Methanocaldococcus infernus (strain DSM 11812 / JCM 15783 / ME)</name>
    <dbReference type="NCBI Taxonomy" id="573063"/>
    <lineage>
        <taxon>Archaea</taxon>
        <taxon>Methanobacteriati</taxon>
        <taxon>Methanobacteriota</taxon>
        <taxon>Methanomada group</taxon>
        <taxon>Methanococci</taxon>
        <taxon>Methanococcales</taxon>
        <taxon>Methanocaldococcaceae</taxon>
        <taxon>Methanocaldococcus</taxon>
    </lineage>
</organism>
<dbReference type="InterPro" id="IPR011545">
    <property type="entry name" value="DEAD/DEAH_box_helicase_dom"/>
</dbReference>
<dbReference type="GO" id="GO:0006289">
    <property type="term" value="P:nucleotide-excision repair"/>
    <property type="evidence" value="ECO:0007669"/>
    <property type="project" value="TreeGrafter"/>
</dbReference>
<dbReference type="InterPro" id="IPR014001">
    <property type="entry name" value="Helicase_ATP-bd"/>
</dbReference>
<dbReference type="Proteomes" id="UP000002061">
    <property type="component" value="Chromosome"/>
</dbReference>
<dbReference type="KEGG" id="mif:Metin_0250"/>
<reference evidence="5" key="1">
    <citation type="submission" date="2010-04" db="EMBL/GenBank/DDBJ databases">
        <title>Complete sequence of Methanocaldococcus infernus ME.</title>
        <authorList>
            <consortium name="US DOE Joint Genome Institute"/>
            <person name="Lucas S."/>
            <person name="Copeland A."/>
            <person name="Lapidus A."/>
            <person name="Cheng J.-F."/>
            <person name="Bruce D."/>
            <person name="Goodwin L."/>
            <person name="Pitluck S."/>
            <person name="Munk A.C."/>
            <person name="Detter J.C."/>
            <person name="Han C."/>
            <person name="Tapia R."/>
            <person name="Land M."/>
            <person name="Hauser L."/>
            <person name="Kyrpides N."/>
            <person name="Mikhailova N."/>
            <person name="Sieprawska-Lupa M."/>
            <person name="Whitman W.B."/>
            <person name="Woyke T."/>
        </authorList>
    </citation>
    <scope>NUCLEOTIDE SEQUENCE [LARGE SCALE GENOMIC DNA]</scope>
    <source>
        <strain evidence="5">ME</strain>
    </source>
</reference>
<evidence type="ECO:0000259" key="3">
    <source>
        <dbReference type="PROSITE" id="PS51192"/>
    </source>
</evidence>
<dbReference type="eggNOG" id="arCOG00555">
    <property type="taxonomic scope" value="Archaea"/>
</dbReference>
<dbReference type="SMART" id="SM00490">
    <property type="entry name" value="HELICc"/>
    <property type="match status" value="1"/>
</dbReference>
<dbReference type="PANTHER" id="PTHR47957">
    <property type="entry name" value="ATP-DEPENDENT HELICASE HRQ1"/>
    <property type="match status" value="1"/>
</dbReference>
<feature type="domain" description="Helicase C-terminal" evidence="4">
    <location>
        <begin position="252"/>
        <end position="410"/>
    </location>
</feature>
<dbReference type="Pfam" id="PF00271">
    <property type="entry name" value="Helicase_C"/>
    <property type="match status" value="1"/>
</dbReference>
<evidence type="ECO:0000259" key="4">
    <source>
        <dbReference type="PROSITE" id="PS51194"/>
    </source>
</evidence>
<dbReference type="EMBL" id="CP002009">
    <property type="protein sequence ID" value="ADG12920.1"/>
    <property type="molecule type" value="Genomic_DNA"/>
</dbReference>
<dbReference type="Gene3D" id="3.40.50.300">
    <property type="entry name" value="P-loop containing nucleotide triphosphate hydrolases"/>
    <property type="match status" value="2"/>
</dbReference>
<keyword evidence="6" id="KW-1185">Reference proteome</keyword>
<protein>
    <submittedName>
        <fullName evidence="5">DEAD/DEAH box helicase domain protein</fullName>
    </submittedName>
</protein>
<sequence>MIKEFKEYIIYSKEIPKREGVFGEFNFKNKEVNALLEKLNFKLYKHQVEALKALYEGRDILLTTPTASGKSEVFRLSILDNFLSEREDKYLLIFPTRALIYNQYEKFKYIIEKFKELINEGLKIEVLTGDTSYSKRLKILEEKPEILIVTPDMLHFQILRFRERYRWLLDNLRYLVVDEIHEYNGVFGANVSYVFKRLLSLTEPQIIALSATLKDPKSFTKTLFERDFEVISKAYNPSPKKYFLVFYSENIDEKDLLGKILSYLISKNIKTLTFFDSRRKTEEILKFLLSRGLKKIITYRGTFTHEDRREIERKFKEGEYLVLLTTNALELGIDIGDVDTVINYGIPSTGIFSLIQRFGRAGRRDREAINAIILRKDGLDIYYKENVEELSEKVVKGIIEDLPITKENRLIAKKHILLMIKEHGYISIDKFNDFEKSILKELSIEGKVKLVRIKDKLYVTTLEDVKYNSLRNIRDDSYYLVNGFVDEKIKDYDEKEILSYIDKLKEEKKLVEVLPIEEFYSSLLPGMVYYSRGEAYLILDVVSNKHYHFLSSLKLNINVKCSPLSEEEVSILKVNDEKEFKGIKICRGRLKIVNTISKFIVDGEVEKYLNLIEKLKNSNYFKDLEVEYLKRLGKVVVSFPKREHIFETEGIYLIFPNSIKQIPKREFDIFFSQLDDDYKEVAIELYSEINRRSLYNLFLGATSHYIRNRIKKALYSKRLKASDEIVYKIFNIIESKDGVISGLHAIEHLFIKLSPIFAFVNSKELGGRSYSSYPKAPYLGKSIIFIYDANEGGSGLSELLYKYSETLIKKVYKHLNICNCYYGCPKCILSTKCGNFNEFLSKWQAIEILKQLLEGEG</sequence>
<evidence type="ECO:0000256" key="2">
    <source>
        <dbReference type="ARBA" id="ARBA00022840"/>
    </source>
</evidence>
<dbReference type="GO" id="GO:0043138">
    <property type="term" value="F:3'-5' DNA helicase activity"/>
    <property type="evidence" value="ECO:0007669"/>
    <property type="project" value="TreeGrafter"/>
</dbReference>
<name>D5VQR7_METIM</name>
<dbReference type="OrthoDB" id="36796at2157"/>
<keyword evidence="5" id="KW-0347">Helicase</keyword>
<evidence type="ECO:0000313" key="6">
    <source>
        <dbReference type="Proteomes" id="UP000002061"/>
    </source>
</evidence>